<evidence type="ECO:0000256" key="2">
    <source>
        <dbReference type="ARBA" id="ARBA00009450"/>
    </source>
</evidence>
<sequence length="366" mass="39530">MRSQITMALLLAGTLLAGCAWAPGMRVDRDAPAASAPDGVTPISWDLVNALRSTRSTQDIDDLLGAGQPYRIGPADILSIVVWDHPELVFPSQTYTVGIGYEIPGYSGAASVPGYVVSHHGDIQFPYAGVVKVAGLTVDQVRTRLTRALAGVVRQPQVTVRVLAYRSQRIYLDGEVRLPGPQYVDDVPMTLIEALGRAGGVNVNTGDSSRIRISRKARSWVVDLPALLRAGRNPADIQLRSGDIVRVEQREDGKVFVLGEVNKPVAVLPRNGRLTLNEALGEAGGVNPQTSDPRQIYVVRRHDSGRPEVFHLDAASPVAMALAEGFPLQPRDVVYVDAGDITRWARVVNQLIPSAQYVNSTANVLK</sequence>
<evidence type="ECO:0000256" key="11">
    <source>
        <dbReference type="ARBA" id="ARBA00023136"/>
    </source>
</evidence>
<evidence type="ECO:0000256" key="10">
    <source>
        <dbReference type="ARBA" id="ARBA00023114"/>
    </source>
</evidence>
<dbReference type="PROSITE" id="PS51257">
    <property type="entry name" value="PROKAR_LIPOPROTEIN"/>
    <property type="match status" value="1"/>
</dbReference>
<feature type="domain" description="Polysaccharide export protein N-terminal" evidence="16">
    <location>
        <begin position="67"/>
        <end position="162"/>
    </location>
</feature>
<evidence type="ECO:0000256" key="14">
    <source>
        <dbReference type="ARBA" id="ARBA00023288"/>
    </source>
</evidence>
<comment type="similarity">
    <text evidence="2">Belongs to the BexD/CtrA/VexA family.</text>
</comment>
<keyword evidence="12" id="KW-0564">Palmitate</keyword>
<keyword evidence="7 15" id="KW-0732">Signal</keyword>
<dbReference type="PANTHER" id="PTHR33619:SF3">
    <property type="entry name" value="POLYSACCHARIDE EXPORT PROTEIN GFCE-RELATED"/>
    <property type="match status" value="1"/>
</dbReference>
<reference evidence="19" key="1">
    <citation type="submission" date="2018-11" db="EMBL/GenBank/DDBJ databases">
        <title>FDA dAtabase for Regulatory Grade micrObial Sequences (FDA-ARGOS): Supporting development and validation of Infectious Disease Dx tests.</title>
        <authorList>
            <person name="Goldberg B."/>
            <person name="Campos J."/>
            <person name="Tallon L."/>
            <person name="Sadzewicz L."/>
            <person name="Zhao X."/>
            <person name="Vavikolanu K."/>
            <person name="Mehta A."/>
            <person name="Aluvathingal J."/>
            <person name="Nadendla S."/>
            <person name="Geyer C."/>
            <person name="Nandy P."/>
            <person name="Yan Y."/>
            <person name="Sichtig H."/>
        </authorList>
    </citation>
    <scope>NUCLEOTIDE SEQUENCE [LARGE SCALE GENOMIC DNA]</scope>
    <source>
        <strain evidence="19">FDAARGOS_614</strain>
    </source>
</reference>
<proteinExistence type="inferred from homology"/>
<accession>A0A3G8H2A8</accession>
<evidence type="ECO:0000259" key="16">
    <source>
        <dbReference type="Pfam" id="PF02563"/>
    </source>
</evidence>
<keyword evidence="9" id="KW-0406">Ion transport</keyword>
<dbReference type="Proteomes" id="UP000270411">
    <property type="component" value="Chromosome 1"/>
</dbReference>
<evidence type="ECO:0000256" key="8">
    <source>
        <dbReference type="ARBA" id="ARBA00023047"/>
    </source>
</evidence>
<dbReference type="KEGG" id="cpau:EHF44_15325"/>
<evidence type="ECO:0000259" key="17">
    <source>
        <dbReference type="Pfam" id="PF22461"/>
    </source>
</evidence>
<evidence type="ECO:0000256" key="6">
    <source>
        <dbReference type="ARBA" id="ARBA00022692"/>
    </source>
</evidence>
<dbReference type="InterPro" id="IPR054765">
    <property type="entry name" value="SLBB_dom"/>
</dbReference>
<keyword evidence="13" id="KW-0998">Cell outer membrane</keyword>
<dbReference type="EMBL" id="CP033969">
    <property type="protein sequence ID" value="AZG14693.1"/>
    <property type="molecule type" value="Genomic_DNA"/>
</dbReference>
<feature type="chain" id="PRO_5018203879" evidence="15">
    <location>
        <begin position="23"/>
        <end position="366"/>
    </location>
</feature>
<dbReference type="GO" id="GO:0009279">
    <property type="term" value="C:cell outer membrane"/>
    <property type="evidence" value="ECO:0007669"/>
    <property type="project" value="UniProtKB-SubCell"/>
</dbReference>
<evidence type="ECO:0000256" key="4">
    <source>
        <dbReference type="ARBA" id="ARBA00022452"/>
    </source>
</evidence>
<keyword evidence="6" id="KW-0812">Transmembrane</keyword>
<dbReference type="GO" id="GO:0046930">
    <property type="term" value="C:pore complex"/>
    <property type="evidence" value="ECO:0007669"/>
    <property type="project" value="UniProtKB-KW"/>
</dbReference>
<keyword evidence="10" id="KW-0626">Porin</keyword>
<dbReference type="Pfam" id="PF22461">
    <property type="entry name" value="SLBB_2"/>
    <property type="match status" value="2"/>
</dbReference>
<feature type="domain" description="SLBB" evidence="17">
    <location>
        <begin position="254"/>
        <end position="336"/>
    </location>
</feature>
<gene>
    <name evidence="18" type="ORF">EHF44_15325</name>
</gene>
<name>A0A3G8H2A8_9BURK</name>
<evidence type="ECO:0000313" key="19">
    <source>
        <dbReference type="Proteomes" id="UP000270411"/>
    </source>
</evidence>
<evidence type="ECO:0000256" key="7">
    <source>
        <dbReference type="ARBA" id="ARBA00022729"/>
    </source>
</evidence>
<evidence type="ECO:0000256" key="9">
    <source>
        <dbReference type="ARBA" id="ARBA00023065"/>
    </source>
</evidence>
<keyword evidence="14" id="KW-0449">Lipoprotein</keyword>
<dbReference type="InterPro" id="IPR003715">
    <property type="entry name" value="Poly_export_N"/>
</dbReference>
<dbReference type="PANTHER" id="PTHR33619">
    <property type="entry name" value="POLYSACCHARIDE EXPORT PROTEIN GFCE-RELATED"/>
    <property type="match status" value="1"/>
</dbReference>
<evidence type="ECO:0000256" key="12">
    <source>
        <dbReference type="ARBA" id="ARBA00023139"/>
    </source>
</evidence>
<dbReference type="Gene3D" id="3.30.1950.10">
    <property type="entry name" value="wza like domain"/>
    <property type="match status" value="1"/>
</dbReference>
<dbReference type="RefSeq" id="WP_124684449.1">
    <property type="nucleotide sequence ID" value="NZ_CP033969.1"/>
</dbReference>
<dbReference type="GO" id="GO:0006811">
    <property type="term" value="P:monoatomic ion transport"/>
    <property type="evidence" value="ECO:0007669"/>
    <property type="project" value="UniProtKB-KW"/>
</dbReference>
<dbReference type="Gene3D" id="3.10.560.10">
    <property type="entry name" value="Outer membrane lipoprotein wza domain like"/>
    <property type="match status" value="2"/>
</dbReference>
<protein>
    <submittedName>
        <fullName evidence="18">Multidrug MFS transporter</fullName>
    </submittedName>
</protein>
<comment type="subcellular location">
    <subcellularLocation>
        <location evidence="1">Cell outer membrane</location>
        <topology evidence="1">Multi-pass membrane protein</topology>
    </subcellularLocation>
</comment>
<dbReference type="InterPro" id="IPR049712">
    <property type="entry name" value="Poly_export"/>
</dbReference>
<dbReference type="OrthoDB" id="9815244at2"/>
<dbReference type="GO" id="GO:0015288">
    <property type="term" value="F:porin activity"/>
    <property type="evidence" value="ECO:0007669"/>
    <property type="project" value="UniProtKB-KW"/>
</dbReference>
<evidence type="ECO:0000256" key="5">
    <source>
        <dbReference type="ARBA" id="ARBA00022597"/>
    </source>
</evidence>
<evidence type="ECO:0000313" key="18">
    <source>
        <dbReference type="EMBL" id="AZG14693.1"/>
    </source>
</evidence>
<keyword evidence="11" id="KW-0472">Membrane</keyword>
<dbReference type="AlphaFoldDB" id="A0A3G8H2A8"/>
<keyword evidence="8" id="KW-0625">Polysaccharide transport</keyword>
<feature type="domain" description="SLBB" evidence="17">
    <location>
        <begin position="168"/>
        <end position="247"/>
    </location>
</feature>
<keyword evidence="3" id="KW-0813">Transport</keyword>
<evidence type="ECO:0000256" key="1">
    <source>
        <dbReference type="ARBA" id="ARBA00004571"/>
    </source>
</evidence>
<feature type="signal peptide" evidence="15">
    <location>
        <begin position="1"/>
        <end position="22"/>
    </location>
</feature>
<keyword evidence="4" id="KW-1134">Transmembrane beta strand</keyword>
<evidence type="ECO:0000256" key="15">
    <source>
        <dbReference type="SAM" id="SignalP"/>
    </source>
</evidence>
<evidence type="ECO:0000256" key="3">
    <source>
        <dbReference type="ARBA" id="ARBA00022448"/>
    </source>
</evidence>
<evidence type="ECO:0000256" key="13">
    <source>
        <dbReference type="ARBA" id="ARBA00023237"/>
    </source>
</evidence>
<dbReference type="Pfam" id="PF02563">
    <property type="entry name" value="Poly_export"/>
    <property type="match status" value="1"/>
</dbReference>
<organism evidence="18 19">
    <name type="scientific">Cupriavidus pauculus</name>
    <dbReference type="NCBI Taxonomy" id="82633"/>
    <lineage>
        <taxon>Bacteria</taxon>
        <taxon>Pseudomonadati</taxon>
        <taxon>Pseudomonadota</taxon>
        <taxon>Betaproteobacteria</taxon>
        <taxon>Burkholderiales</taxon>
        <taxon>Burkholderiaceae</taxon>
        <taxon>Cupriavidus</taxon>
    </lineage>
</organism>
<keyword evidence="5" id="KW-0762">Sugar transport</keyword>
<dbReference type="GO" id="GO:0015159">
    <property type="term" value="F:polysaccharide transmembrane transporter activity"/>
    <property type="evidence" value="ECO:0007669"/>
    <property type="project" value="InterPro"/>
</dbReference>